<proteinExistence type="predicted"/>
<gene>
    <name evidence="1" type="ORF">O6H91_21G020800</name>
</gene>
<organism evidence="1 2">
    <name type="scientific">Diphasiastrum complanatum</name>
    <name type="common">Issler's clubmoss</name>
    <name type="synonym">Lycopodium complanatum</name>
    <dbReference type="NCBI Taxonomy" id="34168"/>
    <lineage>
        <taxon>Eukaryota</taxon>
        <taxon>Viridiplantae</taxon>
        <taxon>Streptophyta</taxon>
        <taxon>Embryophyta</taxon>
        <taxon>Tracheophyta</taxon>
        <taxon>Lycopodiopsida</taxon>
        <taxon>Lycopodiales</taxon>
        <taxon>Lycopodiaceae</taxon>
        <taxon>Lycopodioideae</taxon>
        <taxon>Diphasiastrum</taxon>
    </lineage>
</organism>
<accession>A0ACC2AIG2</accession>
<comment type="caution">
    <text evidence="1">The sequence shown here is derived from an EMBL/GenBank/DDBJ whole genome shotgun (WGS) entry which is preliminary data.</text>
</comment>
<evidence type="ECO:0000313" key="1">
    <source>
        <dbReference type="EMBL" id="KAJ7517363.1"/>
    </source>
</evidence>
<keyword evidence="2" id="KW-1185">Reference proteome</keyword>
<name>A0ACC2AIG2_DIPCM</name>
<sequence>MARVKSEKGQATLPFTDRAVSNGGDQHQSNNVHQEADQVAGESPVDQTSTQRRMLRADYRSIKESIAVDKESLMQAHPHTFNSMIGKVDKLHAMVQRPREQIADAEAVLDISSTLLNFIKVAQHKDGVSPAEFISGIIHSFGMADFREQSRGNVNGEQESECHIDWGALGLQATLVLCEAPGICTMLGPMDILPKQRRAPVAQRRRDRPADVTRPEEVEDVDEANRKTETDKNMEAMFKILRTLRSVQLEALVLNRVSFSQTVENIFALSFLVKDGRAEITYGEDGRHLVVPRNVPTAHERAGGKVVNSQFVFRFDFRDWKLMLESLQEGKELMPHRTSSPSGNQIASLTPIRKNSRNRARETPVGLESLADGEGQDDDGDHEEIIVSTVPKRPRSRPYQ</sequence>
<evidence type="ECO:0000313" key="2">
    <source>
        <dbReference type="Proteomes" id="UP001162992"/>
    </source>
</evidence>
<protein>
    <submittedName>
        <fullName evidence="1">Uncharacterized protein</fullName>
    </submittedName>
</protein>
<dbReference type="Proteomes" id="UP001162992">
    <property type="component" value="Chromosome 21"/>
</dbReference>
<reference evidence="2" key="1">
    <citation type="journal article" date="2024" name="Proc. Natl. Acad. Sci. U.S.A.">
        <title>Extraordinary preservation of gene collinearity over three hundred million years revealed in homosporous lycophytes.</title>
        <authorList>
            <person name="Li C."/>
            <person name="Wickell D."/>
            <person name="Kuo L.Y."/>
            <person name="Chen X."/>
            <person name="Nie B."/>
            <person name="Liao X."/>
            <person name="Peng D."/>
            <person name="Ji J."/>
            <person name="Jenkins J."/>
            <person name="Williams M."/>
            <person name="Shu S."/>
            <person name="Plott C."/>
            <person name="Barry K."/>
            <person name="Rajasekar S."/>
            <person name="Grimwood J."/>
            <person name="Han X."/>
            <person name="Sun S."/>
            <person name="Hou Z."/>
            <person name="He W."/>
            <person name="Dai G."/>
            <person name="Sun C."/>
            <person name="Schmutz J."/>
            <person name="Leebens-Mack J.H."/>
            <person name="Li F.W."/>
            <person name="Wang L."/>
        </authorList>
    </citation>
    <scope>NUCLEOTIDE SEQUENCE [LARGE SCALE GENOMIC DNA]</scope>
    <source>
        <strain evidence="2">cv. PW_Plant_1</strain>
    </source>
</reference>
<dbReference type="EMBL" id="CM055112">
    <property type="protein sequence ID" value="KAJ7517363.1"/>
    <property type="molecule type" value="Genomic_DNA"/>
</dbReference>